<dbReference type="AlphaFoldDB" id="A0A2U1NHW5"/>
<dbReference type="PANTHER" id="PTHR32241">
    <property type="entry name" value="PATATIN-LIKE PROTEIN 6"/>
    <property type="match status" value="1"/>
</dbReference>
<evidence type="ECO:0000256" key="2">
    <source>
        <dbReference type="ARBA" id="ARBA00022801"/>
    </source>
</evidence>
<dbReference type="EMBL" id="PKPP01002789">
    <property type="protein sequence ID" value="PWA73112.1"/>
    <property type="molecule type" value="Genomic_DNA"/>
</dbReference>
<keyword evidence="2" id="KW-0378">Hydrolase</keyword>
<dbReference type="SUPFAM" id="SSF52151">
    <property type="entry name" value="FabD/lysophospholipase-like"/>
    <property type="match status" value="1"/>
</dbReference>
<accession>A0A2U1NHW5</accession>
<dbReference type="GO" id="GO:0016042">
    <property type="term" value="P:lipid catabolic process"/>
    <property type="evidence" value="ECO:0007669"/>
    <property type="project" value="UniProtKB-KW"/>
</dbReference>
<dbReference type="Gene3D" id="3.40.1090.10">
    <property type="entry name" value="Cytosolic phospholipase A2 catalytic domain"/>
    <property type="match status" value="1"/>
</dbReference>
<sequence length="66" mass="6895">MNENDHLNGKICGLSIDGAGLRNNFAGKALAYLETISGDSNAAICDYFDVTVGTGVGGVFGDLRER</sequence>
<evidence type="ECO:0000313" key="5">
    <source>
        <dbReference type="Proteomes" id="UP000245207"/>
    </source>
</evidence>
<reference evidence="4 5" key="1">
    <citation type="journal article" date="2018" name="Mol. Plant">
        <title>The genome of Artemisia annua provides insight into the evolution of Asteraceae family and artemisinin biosynthesis.</title>
        <authorList>
            <person name="Shen Q."/>
            <person name="Zhang L."/>
            <person name="Liao Z."/>
            <person name="Wang S."/>
            <person name="Yan T."/>
            <person name="Shi P."/>
            <person name="Liu M."/>
            <person name="Fu X."/>
            <person name="Pan Q."/>
            <person name="Wang Y."/>
            <person name="Lv Z."/>
            <person name="Lu X."/>
            <person name="Zhang F."/>
            <person name="Jiang W."/>
            <person name="Ma Y."/>
            <person name="Chen M."/>
            <person name="Hao X."/>
            <person name="Li L."/>
            <person name="Tang Y."/>
            <person name="Lv G."/>
            <person name="Zhou Y."/>
            <person name="Sun X."/>
            <person name="Brodelius P.E."/>
            <person name="Rose J.K.C."/>
            <person name="Tang K."/>
        </authorList>
    </citation>
    <scope>NUCLEOTIDE SEQUENCE [LARGE SCALE GENOMIC DNA]</scope>
    <source>
        <strain evidence="5">cv. Huhao1</strain>
        <tissue evidence="4">Leaf</tissue>
    </source>
</reference>
<gene>
    <name evidence="4" type="ORF">CTI12_AA264130</name>
</gene>
<dbReference type="Proteomes" id="UP000245207">
    <property type="component" value="Unassembled WGS sequence"/>
</dbReference>
<evidence type="ECO:0000256" key="1">
    <source>
        <dbReference type="ARBA" id="ARBA00010240"/>
    </source>
</evidence>
<evidence type="ECO:0000313" key="4">
    <source>
        <dbReference type="EMBL" id="PWA73112.1"/>
    </source>
</evidence>
<comment type="caution">
    <text evidence="4">The sequence shown here is derived from an EMBL/GenBank/DDBJ whole genome shotgun (WGS) entry which is preliminary data.</text>
</comment>
<dbReference type="InterPro" id="IPR016035">
    <property type="entry name" value="Acyl_Trfase/lysoPLipase"/>
</dbReference>
<name>A0A2U1NHW5_ARTAN</name>
<evidence type="ECO:0000256" key="3">
    <source>
        <dbReference type="ARBA" id="ARBA00022963"/>
    </source>
</evidence>
<keyword evidence="5" id="KW-1185">Reference proteome</keyword>
<organism evidence="4 5">
    <name type="scientific">Artemisia annua</name>
    <name type="common">Sweet wormwood</name>
    <dbReference type="NCBI Taxonomy" id="35608"/>
    <lineage>
        <taxon>Eukaryota</taxon>
        <taxon>Viridiplantae</taxon>
        <taxon>Streptophyta</taxon>
        <taxon>Embryophyta</taxon>
        <taxon>Tracheophyta</taxon>
        <taxon>Spermatophyta</taxon>
        <taxon>Magnoliopsida</taxon>
        <taxon>eudicotyledons</taxon>
        <taxon>Gunneridae</taxon>
        <taxon>Pentapetalae</taxon>
        <taxon>asterids</taxon>
        <taxon>campanulids</taxon>
        <taxon>Asterales</taxon>
        <taxon>Asteraceae</taxon>
        <taxon>Asteroideae</taxon>
        <taxon>Anthemideae</taxon>
        <taxon>Artemisiinae</taxon>
        <taxon>Artemisia</taxon>
    </lineage>
</organism>
<dbReference type="GO" id="GO:0016787">
    <property type="term" value="F:hydrolase activity"/>
    <property type="evidence" value="ECO:0007669"/>
    <property type="project" value="UniProtKB-KW"/>
</dbReference>
<dbReference type="STRING" id="35608.A0A2U1NHW5"/>
<keyword evidence="3" id="KW-0443">Lipid metabolism</keyword>
<keyword evidence="3" id="KW-0442">Lipid degradation</keyword>
<protein>
    <submittedName>
        <fullName evidence="4">Patatin-like protein 6</fullName>
    </submittedName>
</protein>
<dbReference type="PANTHER" id="PTHR32241:SF3">
    <property type="entry name" value="PATATIN-LIKE PROTEIN 6"/>
    <property type="match status" value="1"/>
</dbReference>
<comment type="similarity">
    <text evidence="1">Belongs to the patatin family.</text>
</comment>
<proteinExistence type="inferred from homology"/>